<evidence type="ECO:0000313" key="3">
    <source>
        <dbReference type="Proteomes" id="UP001139011"/>
    </source>
</evidence>
<reference evidence="2" key="1">
    <citation type="submission" date="2021-09" db="EMBL/GenBank/DDBJ databases">
        <title>Genome analysis of Fictibacillus sp. KIGAM418 isolated from marine sediment.</title>
        <authorList>
            <person name="Seo M.-J."/>
            <person name="Cho E.-S."/>
            <person name="Hwang C.Y."/>
        </authorList>
    </citation>
    <scope>NUCLEOTIDE SEQUENCE</scope>
    <source>
        <strain evidence="2">KIGAM418</strain>
    </source>
</reference>
<dbReference type="InterPro" id="IPR029068">
    <property type="entry name" value="Glyas_Bleomycin-R_OHBP_Dase"/>
</dbReference>
<dbReference type="Proteomes" id="UP001139011">
    <property type="component" value="Unassembled WGS sequence"/>
</dbReference>
<evidence type="ECO:0000313" key="2">
    <source>
        <dbReference type="EMBL" id="MCK6259165.1"/>
    </source>
</evidence>
<dbReference type="InterPro" id="IPR004360">
    <property type="entry name" value="Glyas_Fos-R_dOase_dom"/>
</dbReference>
<dbReference type="PANTHER" id="PTHR21366">
    <property type="entry name" value="GLYOXALASE FAMILY PROTEIN"/>
    <property type="match status" value="1"/>
</dbReference>
<dbReference type="EMBL" id="JAIWJX010000002">
    <property type="protein sequence ID" value="MCK6259165.1"/>
    <property type="molecule type" value="Genomic_DNA"/>
</dbReference>
<dbReference type="PROSITE" id="PS51819">
    <property type="entry name" value="VOC"/>
    <property type="match status" value="1"/>
</dbReference>
<name>A0A9X2BFU9_9BACL</name>
<accession>A0A9X2BFU9</accession>
<dbReference type="PANTHER" id="PTHR21366:SF14">
    <property type="entry name" value="GLYOXALASE DOMAIN-CONTAINING PROTEIN 5"/>
    <property type="match status" value="1"/>
</dbReference>
<dbReference type="InterPro" id="IPR050383">
    <property type="entry name" value="GlyoxalaseI/FosfomycinResist"/>
</dbReference>
<evidence type="ECO:0000259" key="1">
    <source>
        <dbReference type="PROSITE" id="PS51819"/>
    </source>
</evidence>
<dbReference type="Gene3D" id="3.10.180.10">
    <property type="entry name" value="2,3-Dihydroxybiphenyl 1,2-Dioxygenase, domain 1"/>
    <property type="match status" value="1"/>
</dbReference>
<dbReference type="Pfam" id="PF00903">
    <property type="entry name" value="Glyoxalase"/>
    <property type="match status" value="1"/>
</dbReference>
<dbReference type="CDD" id="cd07253">
    <property type="entry name" value="GLOD5"/>
    <property type="match status" value="1"/>
</dbReference>
<dbReference type="AlphaFoldDB" id="A0A9X2BFU9"/>
<organism evidence="2 3">
    <name type="scientific">Fictibacillus marinisediminis</name>
    <dbReference type="NCBI Taxonomy" id="2878389"/>
    <lineage>
        <taxon>Bacteria</taxon>
        <taxon>Bacillati</taxon>
        <taxon>Bacillota</taxon>
        <taxon>Bacilli</taxon>
        <taxon>Bacillales</taxon>
        <taxon>Fictibacillaceae</taxon>
        <taxon>Fictibacillus</taxon>
    </lineage>
</organism>
<sequence length="129" mass="14467">MISSLDHFVLTVKDIARTCDFYNGVLGMKVIDFQQNRKALKFGKQKINLHEAGKEFEPKAHAPTPGSADLCFITELPLTAVLEHFHQKEVQVIEGPVQRTGALGRITSLYIRDPDGNLIEISNYTNVQE</sequence>
<dbReference type="SUPFAM" id="SSF54593">
    <property type="entry name" value="Glyoxalase/Bleomycin resistance protein/Dihydroxybiphenyl dioxygenase"/>
    <property type="match status" value="1"/>
</dbReference>
<proteinExistence type="predicted"/>
<keyword evidence="3" id="KW-1185">Reference proteome</keyword>
<feature type="domain" description="VOC" evidence="1">
    <location>
        <begin position="4"/>
        <end position="124"/>
    </location>
</feature>
<comment type="caution">
    <text evidence="2">The sequence shown here is derived from an EMBL/GenBank/DDBJ whole genome shotgun (WGS) entry which is preliminary data.</text>
</comment>
<dbReference type="InterPro" id="IPR037523">
    <property type="entry name" value="VOC_core"/>
</dbReference>
<dbReference type="RefSeq" id="WP_248254370.1">
    <property type="nucleotide sequence ID" value="NZ_JAIWJX010000002.1"/>
</dbReference>
<gene>
    <name evidence="2" type="ORF">LCY76_21565</name>
</gene>
<protein>
    <submittedName>
        <fullName evidence="2">VOC family protein</fullName>
    </submittedName>
</protein>